<keyword evidence="2" id="KW-1185">Reference proteome</keyword>
<reference evidence="1" key="1">
    <citation type="submission" date="2020-07" db="EMBL/GenBank/DDBJ databases">
        <title>Multicomponent nature underlies the extraordinary mechanical properties of spider dragline silk.</title>
        <authorList>
            <person name="Kono N."/>
            <person name="Nakamura H."/>
            <person name="Mori M."/>
            <person name="Yoshida Y."/>
            <person name="Ohtoshi R."/>
            <person name="Malay A.D."/>
            <person name="Moran D.A.P."/>
            <person name="Tomita M."/>
            <person name="Numata K."/>
            <person name="Arakawa K."/>
        </authorList>
    </citation>
    <scope>NUCLEOTIDE SEQUENCE</scope>
</reference>
<comment type="caution">
    <text evidence="1">The sequence shown here is derived from an EMBL/GenBank/DDBJ whole genome shotgun (WGS) entry which is preliminary data.</text>
</comment>
<protein>
    <submittedName>
        <fullName evidence="1">Uncharacterized protein</fullName>
    </submittedName>
</protein>
<proteinExistence type="predicted"/>
<gene>
    <name evidence="1" type="ORF">TNCT_129411</name>
</gene>
<dbReference type="OrthoDB" id="7422307at2759"/>
<evidence type="ECO:0000313" key="2">
    <source>
        <dbReference type="Proteomes" id="UP000887116"/>
    </source>
</evidence>
<organism evidence="1 2">
    <name type="scientific">Trichonephila clavata</name>
    <name type="common">Joro spider</name>
    <name type="synonym">Nephila clavata</name>
    <dbReference type="NCBI Taxonomy" id="2740835"/>
    <lineage>
        <taxon>Eukaryota</taxon>
        <taxon>Metazoa</taxon>
        <taxon>Ecdysozoa</taxon>
        <taxon>Arthropoda</taxon>
        <taxon>Chelicerata</taxon>
        <taxon>Arachnida</taxon>
        <taxon>Araneae</taxon>
        <taxon>Araneomorphae</taxon>
        <taxon>Entelegynae</taxon>
        <taxon>Araneoidea</taxon>
        <taxon>Nephilidae</taxon>
        <taxon>Trichonephila</taxon>
    </lineage>
</organism>
<dbReference type="Proteomes" id="UP000887116">
    <property type="component" value="Unassembled WGS sequence"/>
</dbReference>
<dbReference type="AlphaFoldDB" id="A0A8X6GWV7"/>
<accession>A0A8X6GWV7</accession>
<evidence type="ECO:0000313" key="1">
    <source>
        <dbReference type="EMBL" id="GFQ91453.1"/>
    </source>
</evidence>
<dbReference type="EMBL" id="BMAO01013868">
    <property type="protein sequence ID" value="GFQ91453.1"/>
    <property type="molecule type" value="Genomic_DNA"/>
</dbReference>
<name>A0A8X6GWV7_TRICU</name>
<sequence>MRDFINFEETPEIVTNEIVSLMNELNLDITIEDINELIKSHPTLLLNEYLFEQQLSNDEIHNESEEEKASKNVRTLKIKNLNEAFMHFYKLLTLMEGCDLTGDIIFKVLRVVERGTSCYKSLYQEKKPKGERIFSTNLTSMQRKHPKALKPSSLTSLCIHIDG</sequence>